<sequence>MCVFDSLPTPCDEKCGHIKYSADLDKMLGVMENMPPLPCADPNDISIEELLNINDQLSKKIQQQNRVIEETLGKIQEAIRNHK</sequence>
<keyword evidence="1" id="KW-0175">Coiled coil</keyword>
<organism evidence="2 3">
    <name type="scientific">Stentor coeruleus</name>
    <dbReference type="NCBI Taxonomy" id="5963"/>
    <lineage>
        <taxon>Eukaryota</taxon>
        <taxon>Sar</taxon>
        <taxon>Alveolata</taxon>
        <taxon>Ciliophora</taxon>
        <taxon>Postciliodesmatophora</taxon>
        <taxon>Heterotrichea</taxon>
        <taxon>Heterotrichida</taxon>
        <taxon>Stentoridae</taxon>
        <taxon>Stentor</taxon>
    </lineage>
</organism>
<feature type="coiled-coil region" evidence="1">
    <location>
        <begin position="47"/>
        <end position="81"/>
    </location>
</feature>
<dbReference type="EMBL" id="MPUH01001102">
    <property type="protein sequence ID" value="OMJ70296.1"/>
    <property type="molecule type" value="Genomic_DNA"/>
</dbReference>
<dbReference type="AlphaFoldDB" id="A0A1R2B0L4"/>
<evidence type="ECO:0000313" key="2">
    <source>
        <dbReference type="EMBL" id="OMJ70296.1"/>
    </source>
</evidence>
<evidence type="ECO:0000313" key="3">
    <source>
        <dbReference type="Proteomes" id="UP000187209"/>
    </source>
</evidence>
<reference evidence="2 3" key="1">
    <citation type="submission" date="2016-11" db="EMBL/GenBank/DDBJ databases">
        <title>The macronuclear genome of Stentor coeruleus: a giant cell with tiny introns.</title>
        <authorList>
            <person name="Slabodnick M."/>
            <person name="Ruby J.G."/>
            <person name="Reiff S.B."/>
            <person name="Swart E.C."/>
            <person name="Gosai S."/>
            <person name="Prabakaran S."/>
            <person name="Witkowska E."/>
            <person name="Larue G.E."/>
            <person name="Fisher S."/>
            <person name="Freeman R.M."/>
            <person name="Gunawardena J."/>
            <person name="Chu W."/>
            <person name="Stover N.A."/>
            <person name="Gregory B.D."/>
            <person name="Nowacki M."/>
            <person name="Derisi J."/>
            <person name="Roy S.W."/>
            <person name="Marshall W.F."/>
            <person name="Sood P."/>
        </authorList>
    </citation>
    <scope>NUCLEOTIDE SEQUENCE [LARGE SCALE GENOMIC DNA]</scope>
    <source>
        <strain evidence="2">WM001</strain>
    </source>
</reference>
<protein>
    <submittedName>
        <fullName evidence="2">Uncharacterized protein</fullName>
    </submittedName>
</protein>
<comment type="caution">
    <text evidence="2">The sequence shown here is derived from an EMBL/GenBank/DDBJ whole genome shotgun (WGS) entry which is preliminary data.</text>
</comment>
<keyword evidence="3" id="KW-1185">Reference proteome</keyword>
<evidence type="ECO:0000256" key="1">
    <source>
        <dbReference type="SAM" id="Coils"/>
    </source>
</evidence>
<proteinExistence type="predicted"/>
<dbReference type="Proteomes" id="UP000187209">
    <property type="component" value="Unassembled WGS sequence"/>
</dbReference>
<gene>
    <name evidence="2" type="ORF">SteCoe_31762</name>
</gene>
<accession>A0A1R2B0L4</accession>
<name>A0A1R2B0L4_9CILI</name>